<sequence>MNCSDCAIEVIALLLVKPIFTENNAANESINYHQCIPVSVAAPSRFQRSKRMQVLAGGRRKKAYKESVHL</sequence>
<proteinExistence type="predicted"/>
<dbReference type="AlphaFoldDB" id="A0A0M3HW16"/>
<dbReference type="Proteomes" id="UP000036681">
    <property type="component" value="Unplaced"/>
</dbReference>
<accession>A0A0M3HW16</accession>
<protein>
    <submittedName>
        <fullName evidence="3">Secreted protein</fullName>
    </submittedName>
</protein>
<evidence type="ECO:0000313" key="2">
    <source>
        <dbReference type="Proteomes" id="UP000036681"/>
    </source>
</evidence>
<feature type="signal peptide" evidence="1">
    <location>
        <begin position="1"/>
        <end position="21"/>
    </location>
</feature>
<feature type="chain" id="PRO_5005656416" evidence="1">
    <location>
        <begin position="22"/>
        <end position="70"/>
    </location>
</feature>
<dbReference type="WBParaSite" id="ALUE_0000724701-mRNA-1">
    <property type="protein sequence ID" value="ALUE_0000724701-mRNA-1"/>
    <property type="gene ID" value="ALUE_0000724701"/>
</dbReference>
<keyword evidence="2" id="KW-1185">Reference proteome</keyword>
<evidence type="ECO:0000256" key="1">
    <source>
        <dbReference type="SAM" id="SignalP"/>
    </source>
</evidence>
<keyword evidence="1" id="KW-0732">Signal</keyword>
<organism evidence="2 3">
    <name type="scientific">Ascaris lumbricoides</name>
    <name type="common">Giant roundworm</name>
    <dbReference type="NCBI Taxonomy" id="6252"/>
    <lineage>
        <taxon>Eukaryota</taxon>
        <taxon>Metazoa</taxon>
        <taxon>Ecdysozoa</taxon>
        <taxon>Nematoda</taxon>
        <taxon>Chromadorea</taxon>
        <taxon>Rhabditida</taxon>
        <taxon>Spirurina</taxon>
        <taxon>Ascaridomorpha</taxon>
        <taxon>Ascaridoidea</taxon>
        <taxon>Ascarididae</taxon>
        <taxon>Ascaris</taxon>
    </lineage>
</organism>
<evidence type="ECO:0000313" key="3">
    <source>
        <dbReference type="WBParaSite" id="ALUE_0000724701-mRNA-1"/>
    </source>
</evidence>
<reference evidence="3" key="1">
    <citation type="submission" date="2017-02" db="UniProtKB">
        <authorList>
            <consortium name="WormBaseParasite"/>
        </authorList>
    </citation>
    <scope>IDENTIFICATION</scope>
</reference>
<name>A0A0M3HW16_ASCLU</name>